<dbReference type="EMBL" id="CAADEX010000046">
    <property type="protein sequence ID" value="VFJ54421.1"/>
    <property type="molecule type" value="Genomic_DNA"/>
</dbReference>
<reference evidence="1" key="1">
    <citation type="submission" date="2019-02" db="EMBL/GenBank/DDBJ databases">
        <authorList>
            <person name="Gruber-Vodicka R. H."/>
            <person name="Seah K. B. B."/>
        </authorList>
    </citation>
    <scope>NUCLEOTIDE SEQUENCE</scope>
    <source>
        <strain evidence="1">BECK_DK47</strain>
    </source>
</reference>
<proteinExistence type="predicted"/>
<name>A0A450SL88_9GAMM</name>
<dbReference type="AlphaFoldDB" id="A0A450SL88"/>
<evidence type="ECO:0000313" key="1">
    <source>
        <dbReference type="EMBL" id="VFJ54421.1"/>
    </source>
</evidence>
<protein>
    <submittedName>
        <fullName evidence="1">Uncharacterized protein</fullName>
    </submittedName>
</protein>
<organism evidence="1">
    <name type="scientific">Candidatus Kentrum sp. DK</name>
    <dbReference type="NCBI Taxonomy" id="2126562"/>
    <lineage>
        <taxon>Bacteria</taxon>
        <taxon>Pseudomonadati</taxon>
        <taxon>Pseudomonadota</taxon>
        <taxon>Gammaproteobacteria</taxon>
        <taxon>Candidatus Kentrum</taxon>
    </lineage>
</organism>
<accession>A0A450SL88</accession>
<gene>
    <name evidence="1" type="ORF">BECKDK2373B_GA0170837_104629</name>
</gene>
<sequence>MALSSMVKRIEKQGIVSPRWVLWQRFCRVLSGFIATGADEEGICGMWRQSGDEEGGSSFRDLPGILNRAIPDTVSWAVPVTVVRDAIFVFSDP</sequence>